<reference evidence="1" key="1">
    <citation type="journal article" date="2020" name="Nat. Ecol. Evol.">
        <title>Deeply conserved synteny resolves early events in vertebrate evolution.</title>
        <authorList>
            <person name="Simakov O."/>
            <person name="Marletaz F."/>
            <person name="Yue J.X."/>
            <person name="O'Connell B."/>
            <person name="Jenkins J."/>
            <person name="Brandt A."/>
            <person name="Calef R."/>
            <person name="Tung C.H."/>
            <person name="Huang T.K."/>
            <person name="Schmutz J."/>
            <person name="Satoh N."/>
            <person name="Yu J.K."/>
            <person name="Putnam N.H."/>
            <person name="Green R.E."/>
            <person name="Rokhsar D.S."/>
        </authorList>
    </citation>
    <scope>NUCLEOTIDE SEQUENCE [LARGE SCALE GENOMIC DNA]</scope>
    <source>
        <strain evidence="1">S238N-H82</strain>
    </source>
</reference>
<dbReference type="Proteomes" id="UP000001554">
    <property type="component" value="Chromosome 6"/>
</dbReference>
<dbReference type="OrthoDB" id="1933717at2759"/>
<name>A0A9J7LE22_BRAFL</name>
<dbReference type="RefSeq" id="XP_035680380.1">
    <property type="nucleotide sequence ID" value="XM_035824487.1"/>
</dbReference>
<dbReference type="SUPFAM" id="SSF51735">
    <property type="entry name" value="NAD(P)-binding Rossmann-fold domains"/>
    <property type="match status" value="1"/>
</dbReference>
<gene>
    <name evidence="2" type="primary">LOC118418517</name>
</gene>
<protein>
    <submittedName>
        <fullName evidence="2">Dehydrogenase/reductase SDR family member 1-like</fullName>
    </submittedName>
</protein>
<dbReference type="GeneID" id="118418517"/>
<dbReference type="PRINTS" id="PR00081">
    <property type="entry name" value="GDHRDH"/>
</dbReference>
<sequence>MLSGKVAVVTGATRGIGKGIALQLGEAGATVYITGRTLQPTGKGTSLMECAEEIEKRGGKCIPVQCDHEKDENIKALFDRIEREQNGQLDILVNNAYKAVTGIFENEKKSFWQQDPGFWDEVNNVGLRNHYICSVYAARLMVPQKKGLIVNISSPGGLRYLFNVAYGIGKAACDRMAADCAHELRKHNVAFISLWPGAVKTEFVADLLTKSPESKSAKVFAHTETVEFSGKTIAHLAADPNIMQKSGRTLFTCLLAEEYGFTDIDGQVPVNFRTVKDLLSMRGHTWLAAWTPAFLKIPGWLLAATTHKF</sequence>
<reference evidence="2" key="2">
    <citation type="submission" date="2025-08" db="UniProtKB">
        <authorList>
            <consortium name="RefSeq"/>
        </authorList>
    </citation>
    <scope>IDENTIFICATION</scope>
    <source>
        <strain evidence="2">S238N-H82</strain>
        <tissue evidence="2">Testes</tissue>
    </source>
</reference>
<evidence type="ECO:0000313" key="2">
    <source>
        <dbReference type="RefSeq" id="XP_035680380.1"/>
    </source>
</evidence>
<dbReference type="InterPro" id="IPR036291">
    <property type="entry name" value="NAD(P)-bd_dom_sf"/>
</dbReference>
<dbReference type="AlphaFoldDB" id="A0A9J7LE22"/>
<dbReference type="PANTHER" id="PTHR44147:SF2">
    <property type="entry name" value="DEHYDROGENASE_REDUCTASE SDR FAMILY MEMBER 1"/>
    <property type="match status" value="1"/>
</dbReference>
<accession>A0A9J7LE22</accession>
<organism evidence="1 2">
    <name type="scientific">Branchiostoma floridae</name>
    <name type="common">Florida lancelet</name>
    <name type="synonym">Amphioxus</name>
    <dbReference type="NCBI Taxonomy" id="7739"/>
    <lineage>
        <taxon>Eukaryota</taxon>
        <taxon>Metazoa</taxon>
        <taxon>Chordata</taxon>
        <taxon>Cephalochordata</taxon>
        <taxon>Leptocardii</taxon>
        <taxon>Amphioxiformes</taxon>
        <taxon>Branchiostomatidae</taxon>
        <taxon>Branchiostoma</taxon>
    </lineage>
</organism>
<dbReference type="Pfam" id="PF00106">
    <property type="entry name" value="adh_short"/>
    <property type="match status" value="1"/>
</dbReference>
<proteinExistence type="predicted"/>
<dbReference type="Gene3D" id="3.40.50.720">
    <property type="entry name" value="NAD(P)-binding Rossmann-like Domain"/>
    <property type="match status" value="1"/>
</dbReference>
<dbReference type="CDD" id="cd09763">
    <property type="entry name" value="DHRS1-like_SDR_c"/>
    <property type="match status" value="1"/>
</dbReference>
<dbReference type="PANTHER" id="PTHR44147">
    <property type="entry name" value="DEHYDROGENASE/REDUCTASE SDR FAMILY MEMBER 1"/>
    <property type="match status" value="1"/>
</dbReference>
<dbReference type="InterPro" id="IPR002347">
    <property type="entry name" value="SDR_fam"/>
</dbReference>
<dbReference type="KEGG" id="bfo:118418517"/>
<keyword evidence="1" id="KW-1185">Reference proteome</keyword>
<dbReference type="OMA" id="WVKLPGW"/>
<evidence type="ECO:0000313" key="1">
    <source>
        <dbReference type="Proteomes" id="UP000001554"/>
    </source>
</evidence>